<organism evidence="2 3">
    <name type="scientific">Melipona bicolor</name>
    <dbReference type="NCBI Taxonomy" id="60889"/>
    <lineage>
        <taxon>Eukaryota</taxon>
        <taxon>Metazoa</taxon>
        <taxon>Ecdysozoa</taxon>
        <taxon>Arthropoda</taxon>
        <taxon>Hexapoda</taxon>
        <taxon>Insecta</taxon>
        <taxon>Pterygota</taxon>
        <taxon>Neoptera</taxon>
        <taxon>Endopterygota</taxon>
        <taxon>Hymenoptera</taxon>
        <taxon>Apocrita</taxon>
        <taxon>Aculeata</taxon>
        <taxon>Apoidea</taxon>
        <taxon>Anthophila</taxon>
        <taxon>Apidae</taxon>
        <taxon>Melipona</taxon>
    </lineage>
</organism>
<dbReference type="Proteomes" id="UP001177670">
    <property type="component" value="Unassembled WGS sequence"/>
</dbReference>
<dbReference type="AlphaFoldDB" id="A0AA40KP46"/>
<evidence type="ECO:0000313" key="2">
    <source>
        <dbReference type="EMBL" id="KAK1127442.1"/>
    </source>
</evidence>
<dbReference type="GO" id="GO:0060271">
    <property type="term" value="P:cilium assembly"/>
    <property type="evidence" value="ECO:0007669"/>
    <property type="project" value="TreeGrafter"/>
</dbReference>
<dbReference type="InterPro" id="IPR037695">
    <property type="entry name" value="IQUB"/>
</dbReference>
<proteinExistence type="predicted"/>
<reference evidence="2" key="1">
    <citation type="submission" date="2021-10" db="EMBL/GenBank/DDBJ databases">
        <title>Melipona bicolor Genome sequencing and assembly.</title>
        <authorList>
            <person name="Araujo N.S."/>
            <person name="Arias M.C."/>
        </authorList>
    </citation>
    <scope>NUCLEOTIDE SEQUENCE</scope>
    <source>
        <strain evidence="2">USP_2M_L1-L4_2017</strain>
        <tissue evidence="2">Whole body</tissue>
    </source>
</reference>
<sequence>METPEAEAGSHLAGWRNKLTGAIYRNTCTQTGKNNRKNDQKAQTSFTIDKFTNTERDVGVQTCANVDGVVQSFRNFKKQRLKEPSNEGESRVKDPLNEKILESVVKIQRFYSALKSPSPRPTNFAQTVWLPKILWILPNRTCPRRTHPRTPSRCIATSWRKLPATNKISEEHLFKRLLDVARRAHRGRQTTFSSGGVSACAKNTNRQQIQPVPVARSYRSRDFVILNRTSPNTRAEFELLYNLLDRWRIHETKSASEQLFRSSRIALCSLILSKEVELLRAIDSTKTTVKFAMKEKSYRRFLDELCKPVIWRNDRRGESTVVITPLVQRARSFRDTFEQLSRKDTTMKERIDTLSKLRKDVEPHTCRESDELIRLLNQEIDLLARSVDESKLNWLRSGLRMAFLRLARESLRNLERKNSKVIQGGFRSGCKTICRSCGRLLPVEKFPREERFRSSSCNYCLYVRARAAPRLVYEPYRALLRDVRRREARARCYTSLAFVIDAKIVYHLVNDIWHGKSAVSENDNLEELRLARFRNGEEWSPWNCLLLTATEASFHRKVLDPDKFYGPMILQKFRTKNLQAKLRFEPVAEFKTHRGDKQRY</sequence>
<evidence type="ECO:0000259" key="1">
    <source>
        <dbReference type="Pfam" id="PF25805"/>
    </source>
</evidence>
<evidence type="ECO:0000313" key="3">
    <source>
        <dbReference type="Proteomes" id="UP001177670"/>
    </source>
</evidence>
<dbReference type="PANTHER" id="PTHR21074">
    <property type="entry name" value="IQ AND UBIQUITIN-LIKE DOMAIN-CONTAINING PROTEIN"/>
    <property type="match status" value="1"/>
</dbReference>
<keyword evidence="3" id="KW-1185">Reference proteome</keyword>
<dbReference type="PANTHER" id="PTHR21074:SF0">
    <property type="entry name" value="IQ AND UBIQUITIN-LIKE DOMAIN-CONTAINING PROTEIN"/>
    <property type="match status" value="1"/>
</dbReference>
<protein>
    <recommendedName>
        <fullName evidence="1">IQ motif and ubiquitin-like domain-containing protein</fullName>
    </recommendedName>
</protein>
<feature type="domain" description="IQ motif and ubiquitin-like" evidence="1">
    <location>
        <begin position="294"/>
        <end position="417"/>
    </location>
</feature>
<dbReference type="EMBL" id="JAHYIQ010000012">
    <property type="protein sequence ID" value="KAK1127442.1"/>
    <property type="molecule type" value="Genomic_DNA"/>
</dbReference>
<dbReference type="GO" id="GO:0031514">
    <property type="term" value="C:motile cilium"/>
    <property type="evidence" value="ECO:0007669"/>
    <property type="project" value="TreeGrafter"/>
</dbReference>
<dbReference type="GO" id="GO:0001669">
    <property type="term" value="C:acrosomal vesicle"/>
    <property type="evidence" value="ECO:0007669"/>
    <property type="project" value="TreeGrafter"/>
</dbReference>
<accession>A0AA40KP46</accession>
<gene>
    <name evidence="2" type="ORF">K0M31_003980</name>
</gene>
<name>A0AA40KP46_9HYME</name>
<dbReference type="InterPro" id="IPR057887">
    <property type="entry name" value="IQUB_helical"/>
</dbReference>
<dbReference type="Pfam" id="PF25805">
    <property type="entry name" value="IQUB"/>
    <property type="match status" value="1"/>
</dbReference>
<comment type="caution">
    <text evidence="2">The sequence shown here is derived from an EMBL/GenBank/DDBJ whole genome shotgun (WGS) entry which is preliminary data.</text>
</comment>
<dbReference type="GO" id="GO:0030317">
    <property type="term" value="P:flagellated sperm motility"/>
    <property type="evidence" value="ECO:0007669"/>
    <property type="project" value="TreeGrafter"/>
</dbReference>